<evidence type="ECO:0000313" key="4">
    <source>
        <dbReference type="Proteomes" id="UP000265703"/>
    </source>
</evidence>
<sequence>MSSELELLKQQVVELRAENAEVKAENAKLRQIIEENTRRVAENTKLKLEEREMDKFLDEDERSDCNLSSKKDSSGDDDFTVPSEQVINSFHSRKSHQKKSIKSLLI</sequence>
<evidence type="ECO:0000313" key="3">
    <source>
        <dbReference type="EMBL" id="RIA91415.1"/>
    </source>
</evidence>
<keyword evidence="4" id="KW-1185">Reference proteome</keyword>
<feature type="region of interest" description="Disordered" evidence="2">
    <location>
        <begin position="87"/>
        <end position="106"/>
    </location>
</feature>
<reference evidence="3 4" key="1">
    <citation type="submission" date="2018-06" db="EMBL/GenBank/DDBJ databases">
        <title>Comparative genomics reveals the genomic features of Rhizophagus irregularis, R. cerebriforme, R. diaphanum and Gigaspora rosea, and their symbiotic lifestyle signature.</title>
        <authorList>
            <person name="Morin E."/>
            <person name="San Clemente H."/>
            <person name="Chen E.C.H."/>
            <person name="De La Providencia I."/>
            <person name="Hainaut M."/>
            <person name="Kuo A."/>
            <person name="Kohler A."/>
            <person name="Murat C."/>
            <person name="Tang N."/>
            <person name="Roy S."/>
            <person name="Loubradou J."/>
            <person name="Henrissat B."/>
            <person name="Grigoriev I.V."/>
            <person name="Corradi N."/>
            <person name="Roux C."/>
            <person name="Martin F.M."/>
        </authorList>
    </citation>
    <scope>NUCLEOTIDE SEQUENCE [LARGE SCALE GENOMIC DNA]</scope>
    <source>
        <strain evidence="3 4">DAOM 227022</strain>
    </source>
</reference>
<gene>
    <name evidence="3" type="ORF">C1645_805230</name>
</gene>
<feature type="compositionally biased region" description="Basic residues" evidence="2">
    <location>
        <begin position="91"/>
        <end position="106"/>
    </location>
</feature>
<keyword evidence="1" id="KW-0175">Coiled coil</keyword>
<dbReference type="AlphaFoldDB" id="A0A397T534"/>
<dbReference type="Proteomes" id="UP000265703">
    <property type="component" value="Unassembled WGS sequence"/>
</dbReference>
<feature type="region of interest" description="Disordered" evidence="2">
    <location>
        <begin position="58"/>
        <end position="82"/>
    </location>
</feature>
<comment type="caution">
    <text evidence="3">The sequence shown here is derived from an EMBL/GenBank/DDBJ whole genome shotgun (WGS) entry which is preliminary data.</text>
</comment>
<feature type="coiled-coil region" evidence="1">
    <location>
        <begin position="5"/>
        <end position="39"/>
    </location>
</feature>
<dbReference type="EMBL" id="QKYT01000153">
    <property type="protein sequence ID" value="RIA91415.1"/>
    <property type="molecule type" value="Genomic_DNA"/>
</dbReference>
<evidence type="ECO:0000256" key="2">
    <source>
        <dbReference type="SAM" id="MobiDB-lite"/>
    </source>
</evidence>
<proteinExistence type="predicted"/>
<name>A0A397T534_9GLOM</name>
<evidence type="ECO:0000256" key="1">
    <source>
        <dbReference type="SAM" id="Coils"/>
    </source>
</evidence>
<organism evidence="3 4">
    <name type="scientific">Glomus cerebriforme</name>
    <dbReference type="NCBI Taxonomy" id="658196"/>
    <lineage>
        <taxon>Eukaryota</taxon>
        <taxon>Fungi</taxon>
        <taxon>Fungi incertae sedis</taxon>
        <taxon>Mucoromycota</taxon>
        <taxon>Glomeromycotina</taxon>
        <taxon>Glomeromycetes</taxon>
        <taxon>Glomerales</taxon>
        <taxon>Glomeraceae</taxon>
        <taxon>Glomus</taxon>
    </lineage>
</organism>
<protein>
    <submittedName>
        <fullName evidence="3">Uncharacterized protein</fullName>
    </submittedName>
</protein>
<accession>A0A397T534</accession>